<feature type="domain" description="Reverse transcriptase RNase H-like" evidence="8">
    <location>
        <begin position="203"/>
        <end position="256"/>
    </location>
</feature>
<comment type="caution">
    <text evidence="9">The sequence shown here is derived from an EMBL/GenBank/DDBJ whole genome shotgun (WGS) entry which is preliminary data.</text>
</comment>
<evidence type="ECO:0000256" key="6">
    <source>
        <dbReference type="ARBA" id="ARBA00022918"/>
    </source>
</evidence>
<dbReference type="GO" id="GO:0004519">
    <property type="term" value="F:endonuclease activity"/>
    <property type="evidence" value="ECO:0007669"/>
    <property type="project" value="UniProtKB-KW"/>
</dbReference>
<gene>
    <name evidence="9" type="ORF">ILUMI_24746</name>
</gene>
<dbReference type="Gene3D" id="3.10.10.10">
    <property type="entry name" value="HIV Type 1 Reverse Transcriptase, subunit A, domain 1"/>
    <property type="match status" value="1"/>
</dbReference>
<evidence type="ECO:0000256" key="4">
    <source>
        <dbReference type="ARBA" id="ARBA00022759"/>
    </source>
</evidence>
<reference evidence="9" key="1">
    <citation type="submission" date="2019-08" db="EMBL/GenBank/DDBJ databases">
        <title>The genome of the North American firefly Photinus pyralis.</title>
        <authorList>
            <consortium name="Photinus pyralis genome working group"/>
            <person name="Fallon T.R."/>
            <person name="Sander Lower S.E."/>
            <person name="Weng J.-K."/>
        </authorList>
    </citation>
    <scope>NUCLEOTIDE SEQUENCE</scope>
    <source>
        <strain evidence="9">TRF0915ILg1</strain>
        <tissue evidence="9">Whole body</tissue>
    </source>
</reference>
<organism evidence="9 10">
    <name type="scientific">Ignelater luminosus</name>
    <name type="common">Cucubano</name>
    <name type="synonym">Pyrophorus luminosus</name>
    <dbReference type="NCBI Taxonomy" id="2038154"/>
    <lineage>
        <taxon>Eukaryota</taxon>
        <taxon>Metazoa</taxon>
        <taxon>Ecdysozoa</taxon>
        <taxon>Arthropoda</taxon>
        <taxon>Hexapoda</taxon>
        <taxon>Insecta</taxon>
        <taxon>Pterygota</taxon>
        <taxon>Neoptera</taxon>
        <taxon>Endopterygota</taxon>
        <taxon>Coleoptera</taxon>
        <taxon>Polyphaga</taxon>
        <taxon>Elateriformia</taxon>
        <taxon>Elateroidea</taxon>
        <taxon>Elateridae</taxon>
        <taxon>Agrypninae</taxon>
        <taxon>Pyrophorini</taxon>
        <taxon>Ignelater</taxon>
    </lineage>
</organism>
<sequence length="322" mass="36257">MEADILTGSKQSVAGHTLYEILKRKGHRFEFMGCHFKLADGKPRYEDVLAIYVDVYLHSRRIPTKFFVFPTATCINTLLGMDFVEDAWLAFNFENKTWSFADDSGILYSLQYEAPKPDSDSSIDINFITSLRPDEGQSLEEAEKQKHIIETGNHPPISIPPYRMSPARKEILRQELDKLLQQEIIEECGSASAPETGCREASDSRLLTTSERNDSCPEREALAIVFALQQFGGYIEGSEILVTSDHQGFRYFNVKIDYLPGRRNVVADTLSRPPFPKLPPGEEIPICMVAVTVPGGSQQLEDFELAKIIHSFKSSDDSDLPK</sequence>
<dbReference type="Pfam" id="PF17917">
    <property type="entry name" value="RT_RNaseH"/>
    <property type="match status" value="1"/>
</dbReference>
<dbReference type="GO" id="GO:0016787">
    <property type="term" value="F:hydrolase activity"/>
    <property type="evidence" value="ECO:0007669"/>
    <property type="project" value="UniProtKB-KW"/>
</dbReference>
<dbReference type="OrthoDB" id="6783097at2759"/>
<evidence type="ECO:0000256" key="5">
    <source>
        <dbReference type="ARBA" id="ARBA00022801"/>
    </source>
</evidence>
<protein>
    <recommendedName>
        <fullName evidence="8">Reverse transcriptase RNase H-like domain-containing protein</fullName>
    </recommendedName>
</protein>
<evidence type="ECO:0000256" key="1">
    <source>
        <dbReference type="ARBA" id="ARBA00022679"/>
    </source>
</evidence>
<feature type="region of interest" description="Disordered" evidence="7">
    <location>
        <begin position="191"/>
        <end position="212"/>
    </location>
</feature>
<keyword evidence="5" id="KW-0378">Hydrolase</keyword>
<dbReference type="PANTHER" id="PTHR37984">
    <property type="entry name" value="PROTEIN CBG26694"/>
    <property type="match status" value="1"/>
</dbReference>
<keyword evidence="2" id="KW-0548">Nucleotidyltransferase</keyword>
<name>A0A8K0C6L0_IGNLU</name>
<evidence type="ECO:0000313" key="10">
    <source>
        <dbReference type="Proteomes" id="UP000801492"/>
    </source>
</evidence>
<accession>A0A8K0C6L0</accession>
<proteinExistence type="predicted"/>
<keyword evidence="3" id="KW-0540">Nuclease</keyword>
<evidence type="ECO:0000313" key="9">
    <source>
        <dbReference type="EMBL" id="KAF2881424.1"/>
    </source>
</evidence>
<evidence type="ECO:0000256" key="3">
    <source>
        <dbReference type="ARBA" id="ARBA00022722"/>
    </source>
</evidence>
<dbReference type="InterPro" id="IPR041373">
    <property type="entry name" value="RT_RNaseH"/>
</dbReference>
<keyword evidence="6" id="KW-0695">RNA-directed DNA polymerase</keyword>
<evidence type="ECO:0000259" key="8">
    <source>
        <dbReference type="Pfam" id="PF17917"/>
    </source>
</evidence>
<dbReference type="Proteomes" id="UP000801492">
    <property type="component" value="Unassembled WGS sequence"/>
</dbReference>
<keyword evidence="10" id="KW-1185">Reference proteome</keyword>
<dbReference type="AlphaFoldDB" id="A0A8K0C6L0"/>
<evidence type="ECO:0000256" key="2">
    <source>
        <dbReference type="ARBA" id="ARBA00022695"/>
    </source>
</evidence>
<keyword evidence="4" id="KW-0255">Endonuclease</keyword>
<dbReference type="InterPro" id="IPR050951">
    <property type="entry name" value="Retrovirus_Pol_polyprotein"/>
</dbReference>
<dbReference type="InterPro" id="IPR043502">
    <property type="entry name" value="DNA/RNA_pol_sf"/>
</dbReference>
<dbReference type="SUPFAM" id="SSF56672">
    <property type="entry name" value="DNA/RNA polymerases"/>
    <property type="match status" value="1"/>
</dbReference>
<evidence type="ECO:0000256" key="7">
    <source>
        <dbReference type="SAM" id="MobiDB-lite"/>
    </source>
</evidence>
<dbReference type="EMBL" id="VTPC01090740">
    <property type="protein sequence ID" value="KAF2881424.1"/>
    <property type="molecule type" value="Genomic_DNA"/>
</dbReference>
<keyword evidence="1" id="KW-0808">Transferase</keyword>
<dbReference type="GO" id="GO:0003964">
    <property type="term" value="F:RNA-directed DNA polymerase activity"/>
    <property type="evidence" value="ECO:0007669"/>
    <property type="project" value="UniProtKB-KW"/>
</dbReference>
<dbReference type="PANTHER" id="PTHR37984:SF9">
    <property type="entry name" value="INTEGRASE CATALYTIC DOMAIN-CONTAINING PROTEIN"/>
    <property type="match status" value="1"/>
</dbReference>